<protein>
    <recommendedName>
        <fullName evidence="2">F5/8 type C domain-containing protein</fullName>
    </recommendedName>
</protein>
<sequence>MSVYGEWQDALMATTSSVEIDLGRDYEWVQIYIPTISSANISFKVAENAAATYRTLGSGSQVITAGLGGFTTVATIGGFRYIQIISSQTQSNVTFRIRGSRR</sequence>
<dbReference type="EMBL" id="LAZR01004105">
    <property type="protein sequence ID" value="KKN11730.1"/>
    <property type="molecule type" value="Genomic_DNA"/>
</dbReference>
<proteinExistence type="predicted"/>
<dbReference type="AlphaFoldDB" id="A0A0F9MWS4"/>
<reference evidence="1" key="1">
    <citation type="journal article" date="2015" name="Nature">
        <title>Complex archaea that bridge the gap between prokaryotes and eukaryotes.</title>
        <authorList>
            <person name="Spang A."/>
            <person name="Saw J.H."/>
            <person name="Jorgensen S.L."/>
            <person name="Zaremba-Niedzwiedzka K."/>
            <person name="Martijn J."/>
            <person name="Lind A.E."/>
            <person name="van Eijk R."/>
            <person name="Schleper C."/>
            <person name="Guy L."/>
            <person name="Ettema T.J."/>
        </authorList>
    </citation>
    <scope>NUCLEOTIDE SEQUENCE</scope>
</reference>
<evidence type="ECO:0000313" key="1">
    <source>
        <dbReference type="EMBL" id="KKN11730.1"/>
    </source>
</evidence>
<accession>A0A0F9MWS4</accession>
<gene>
    <name evidence="1" type="ORF">LCGC14_1023580</name>
</gene>
<evidence type="ECO:0008006" key="2">
    <source>
        <dbReference type="Google" id="ProtNLM"/>
    </source>
</evidence>
<comment type="caution">
    <text evidence="1">The sequence shown here is derived from an EMBL/GenBank/DDBJ whole genome shotgun (WGS) entry which is preliminary data.</text>
</comment>
<name>A0A0F9MWS4_9ZZZZ</name>
<organism evidence="1">
    <name type="scientific">marine sediment metagenome</name>
    <dbReference type="NCBI Taxonomy" id="412755"/>
    <lineage>
        <taxon>unclassified sequences</taxon>
        <taxon>metagenomes</taxon>
        <taxon>ecological metagenomes</taxon>
    </lineage>
</organism>